<organism evidence="3 4">
    <name type="scientific">Funneliformis geosporum</name>
    <dbReference type="NCBI Taxonomy" id="1117311"/>
    <lineage>
        <taxon>Eukaryota</taxon>
        <taxon>Fungi</taxon>
        <taxon>Fungi incertae sedis</taxon>
        <taxon>Mucoromycota</taxon>
        <taxon>Glomeromycotina</taxon>
        <taxon>Glomeromycetes</taxon>
        <taxon>Glomerales</taxon>
        <taxon>Glomeraceae</taxon>
        <taxon>Funneliformis</taxon>
    </lineage>
</organism>
<dbReference type="Pfam" id="PF22586">
    <property type="entry name" value="ANCHR-like_BBOX"/>
    <property type="match status" value="1"/>
</dbReference>
<keyword evidence="4" id="KW-1185">Reference proteome</keyword>
<sequence length="253" mass="28920">MYGMFRKRSNDSSHNNESTEEELVERFTKLFGHKPNHNSPPPVKNITKTINSIIDLTNSTIATSNNNSSNVTSNVSLTSNLANVQYELPKFDEEIENVLADKELSNVDFDENVDTETENLIKEIQDEVELESKNEENLKEDYSEIERRYNQLKEFNISNAQSQEATKNDEKIINVDNLGPPPKPIDLSDFGLNEEGPDTWCCICNEDATIRCKDCDGDLYCQSCFNDGHFGPDSDNDMKQHIYDKYERNVIES</sequence>
<comment type="caution">
    <text evidence="3">The sequence shown here is derived from an EMBL/GenBank/DDBJ whole genome shotgun (WGS) entry which is preliminary data.</text>
</comment>
<feature type="coiled-coil region" evidence="1">
    <location>
        <begin position="121"/>
        <end position="155"/>
    </location>
</feature>
<reference evidence="3" key="1">
    <citation type="submission" date="2022-08" db="EMBL/GenBank/DDBJ databases">
        <authorList>
            <person name="Kallberg Y."/>
            <person name="Tangrot J."/>
            <person name="Rosling A."/>
        </authorList>
    </citation>
    <scope>NUCLEOTIDE SEQUENCE</scope>
    <source>
        <strain evidence="3">Wild A</strain>
    </source>
</reference>
<keyword evidence="1" id="KW-0175">Coiled coil</keyword>
<dbReference type="SUPFAM" id="SSF57845">
    <property type="entry name" value="B-box zinc-binding domain"/>
    <property type="match status" value="1"/>
</dbReference>
<dbReference type="AlphaFoldDB" id="A0A9W4SFX8"/>
<protein>
    <submittedName>
        <fullName evidence="3">13117_t:CDS:1</fullName>
    </submittedName>
</protein>
<feature type="region of interest" description="Disordered" evidence="2">
    <location>
        <begin position="1"/>
        <end position="21"/>
    </location>
</feature>
<dbReference type="CDD" id="cd19817">
    <property type="entry name" value="Bbox1_ANCHR-like"/>
    <property type="match status" value="1"/>
</dbReference>
<evidence type="ECO:0000256" key="2">
    <source>
        <dbReference type="SAM" id="MobiDB-lite"/>
    </source>
</evidence>
<evidence type="ECO:0000313" key="4">
    <source>
        <dbReference type="Proteomes" id="UP001153678"/>
    </source>
</evidence>
<dbReference type="PANTHER" id="PTHR46603:SF1">
    <property type="entry name" value="ABSCISSION_NOCUT CHECKPOINT REGULATOR"/>
    <property type="match status" value="1"/>
</dbReference>
<evidence type="ECO:0000313" key="3">
    <source>
        <dbReference type="EMBL" id="CAI2168097.1"/>
    </source>
</evidence>
<proteinExistence type="predicted"/>
<dbReference type="Proteomes" id="UP001153678">
    <property type="component" value="Unassembled WGS sequence"/>
</dbReference>
<gene>
    <name evidence="3" type="ORF">FWILDA_LOCUS3413</name>
</gene>
<name>A0A9W4SFX8_9GLOM</name>
<dbReference type="PANTHER" id="PTHR46603">
    <property type="entry name" value="ABSCISSION/NOCUT CHECKPOINT REGULATOR"/>
    <property type="match status" value="1"/>
</dbReference>
<evidence type="ECO:0000256" key="1">
    <source>
        <dbReference type="SAM" id="Coils"/>
    </source>
</evidence>
<dbReference type="OrthoDB" id="5407799at2759"/>
<dbReference type="InterPro" id="IPR044553">
    <property type="entry name" value="Bbox1_ANCHR"/>
</dbReference>
<dbReference type="EMBL" id="CAMKVN010000453">
    <property type="protein sequence ID" value="CAI2168097.1"/>
    <property type="molecule type" value="Genomic_DNA"/>
</dbReference>
<accession>A0A9W4SFX8</accession>